<organism evidence="1 2">
    <name type="scientific">Triticum urartu</name>
    <name type="common">Red wild einkorn</name>
    <name type="synonym">Crithodium urartu</name>
    <dbReference type="NCBI Taxonomy" id="4572"/>
    <lineage>
        <taxon>Eukaryota</taxon>
        <taxon>Viridiplantae</taxon>
        <taxon>Streptophyta</taxon>
        <taxon>Embryophyta</taxon>
        <taxon>Tracheophyta</taxon>
        <taxon>Spermatophyta</taxon>
        <taxon>Magnoliopsida</taxon>
        <taxon>Liliopsida</taxon>
        <taxon>Poales</taxon>
        <taxon>Poaceae</taxon>
        <taxon>BOP clade</taxon>
        <taxon>Pooideae</taxon>
        <taxon>Triticodae</taxon>
        <taxon>Triticeae</taxon>
        <taxon>Triticinae</taxon>
        <taxon>Triticum</taxon>
    </lineage>
</organism>
<reference evidence="1" key="2">
    <citation type="submission" date="2018-03" db="EMBL/GenBank/DDBJ databases">
        <title>The Triticum urartu genome reveals the dynamic nature of wheat genome evolution.</title>
        <authorList>
            <person name="Ling H."/>
            <person name="Ma B."/>
            <person name="Shi X."/>
            <person name="Liu H."/>
            <person name="Dong L."/>
            <person name="Sun H."/>
            <person name="Cao Y."/>
            <person name="Gao Q."/>
            <person name="Zheng S."/>
            <person name="Li Y."/>
            <person name="Yu Y."/>
            <person name="Du H."/>
            <person name="Qi M."/>
            <person name="Li Y."/>
            <person name="Yu H."/>
            <person name="Cui Y."/>
            <person name="Wang N."/>
            <person name="Chen C."/>
            <person name="Wu H."/>
            <person name="Zhao Y."/>
            <person name="Zhang J."/>
            <person name="Li Y."/>
            <person name="Zhou W."/>
            <person name="Zhang B."/>
            <person name="Hu W."/>
            <person name="Eijk M."/>
            <person name="Tang J."/>
            <person name="Witsenboer H."/>
            <person name="Zhao S."/>
            <person name="Li Z."/>
            <person name="Zhang A."/>
            <person name="Wang D."/>
            <person name="Liang C."/>
        </authorList>
    </citation>
    <scope>NUCLEOTIDE SEQUENCE [LARGE SCALE GENOMIC DNA]</scope>
    <source>
        <strain evidence="1">cv. G1812</strain>
    </source>
</reference>
<evidence type="ECO:0000313" key="1">
    <source>
        <dbReference type="EnsemblPlants" id="TuG1812G0100000094.01.T01"/>
    </source>
</evidence>
<proteinExistence type="predicted"/>
<protein>
    <submittedName>
        <fullName evidence="1">Uncharacterized protein</fullName>
    </submittedName>
</protein>
<reference evidence="2" key="1">
    <citation type="journal article" date="2013" name="Nature">
        <title>Draft genome of the wheat A-genome progenitor Triticum urartu.</title>
        <authorList>
            <person name="Ling H.Q."/>
            <person name="Zhao S."/>
            <person name="Liu D."/>
            <person name="Wang J."/>
            <person name="Sun H."/>
            <person name="Zhang C."/>
            <person name="Fan H."/>
            <person name="Li D."/>
            <person name="Dong L."/>
            <person name="Tao Y."/>
            <person name="Gao C."/>
            <person name="Wu H."/>
            <person name="Li Y."/>
            <person name="Cui Y."/>
            <person name="Guo X."/>
            <person name="Zheng S."/>
            <person name="Wang B."/>
            <person name="Yu K."/>
            <person name="Liang Q."/>
            <person name="Yang W."/>
            <person name="Lou X."/>
            <person name="Chen J."/>
            <person name="Feng M."/>
            <person name="Jian J."/>
            <person name="Zhang X."/>
            <person name="Luo G."/>
            <person name="Jiang Y."/>
            <person name="Liu J."/>
            <person name="Wang Z."/>
            <person name="Sha Y."/>
            <person name="Zhang B."/>
            <person name="Wu H."/>
            <person name="Tang D."/>
            <person name="Shen Q."/>
            <person name="Xue P."/>
            <person name="Zou S."/>
            <person name="Wang X."/>
            <person name="Liu X."/>
            <person name="Wang F."/>
            <person name="Yang Y."/>
            <person name="An X."/>
            <person name="Dong Z."/>
            <person name="Zhang K."/>
            <person name="Zhang X."/>
            <person name="Luo M.C."/>
            <person name="Dvorak J."/>
            <person name="Tong Y."/>
            <person name="Wang J."/>
            <person name="Yang H."/>
            <person name="Li Z."/>
            <person name="Wang D."/>
            <person name="Zhang A."/>
            <person name="Wang J."/>
        </authorList>
    </citation>
    <scope>NUCLEOTIDE SEQUENCE</scope>
    <source>
        <strain evidence="2">cv. G1812</strain>
    </source>
</reference>
<accession>A0A8R7JV84</accession>
<reference evidence="1" key="3">
    <citation type="submission" date="2022-06" db="UniProtKB">
        <authorList>
            <consortium name="EnsemblPlants"/>
        </authorList>
    </citation>
    <scope>IDENTIFICATION</scope>
</reference>
<keyword evidence="2" id="KW-1185">Reference proteome</keyword>
<dbReference type="Gramene" id="TuG1812G0100000094.01.T01">
    <property type="protein sequence ID" value="TuG1812G0100000094.01.T01"/>
    <property type="gene ID" value="TuG1812G0100000094.01"/>
</dbReference>
<dbReference type="Proteomes" id="UP000015106">
    <property type="component" value="Chromosome 1"/>
</dbReference>
<dbReference type="EnsemblPlants" id="TuG1812G0100000094.01.T01">
    <property type="protein sequence ID" value="TuG1812G0100000094.01.T01"/>
    <property type="gene ID" value="TuG1812G0100000094.01"/>
</dbReference>
<name>A0A8R7JV84_TRIUA</name>
<dbReference type="AlphaFoldDB" id="A0A8R7JV84"/>
<evidence type="ECO:0000313" key="2">
    <source>
        <dbReference type="Proteomes" id="UP000015106"/>
    </source>
</evidence>
<sequence length="132" mass="14689">MSSVSKYFSFPIPPRSSVVLINPAPTRKYLRRSNFSIFAICSPFTISHSPMSNTRRTGKSNTPIAGNCNAEYPNIASDRTWERSPDTESISLVRLATESLRTLCLPTFFPSSNDVIKFSSSALQVMKSRTMS</sequence>